<protein>
    <submittedName>
        <fullName evidence="3">Uncharacterized protein</fullName>
    </submittedName>
</protein>
<sequence>MIAQKLAQALADYYHELIKHGLPHETAHQLVTDAGRDPLLLADLLPAPTDDVKTTTPSTPQQGVGVSESRD</sequence>
<keyword evidence="5" id="KW-1185">Reference proteome</keyword>
<organism evidence="3 4">
    <name type="scientific">Streptomyces fradiae ATCC 10745 = DSM 40063</name>
    <dbReference type="NCBI Taxonomy" id="1319510"/>
    <lineage>
        <taxon>Bacteria</taxon>
        <taxon>Bacillati</taxon>
        <taxon>Actinomycetota</taxon>
        <taxon>Actinomycetes</taxon>
        <taxon>Kitasatosporales</taxon>
        <taxon>Streptomycetaceae</taxon>
        <taxon>Streptomyces</taxon>
    </lineage>
</organism>
<reference evidence="2 5" key="1">
    <citation type="submission" date="2013-05" db="EMBL/GenBank/DDBJ databases">
        <title>Genome Sequence of Streptomyces fradiae.</title>
        <authorList>
            <person name="Kirby R."/>
        </authorList>
    </citation>
    <scope>NUCLEOTIDE SEQUENCE [LARGE SCALE GENOMIC DNA]</scope>
    <source>
        <strain evidence="2 5">ATCC 10745</strain>
    </source>
</reference>
<feature type="region of interest" description="Disordered" evidence="1">
    <location>
        <begin position="46"/>
        <end position="71"/>
    </location>
</feature>
<dbReference type="EMBL" id="ASYR01000016">
    <property type="protein sequence ID" value="KAF0649197.1"/>
    <property type="molecule type" value="Genomic_DNA"/>
</dbReference>
<evidence type="ECO:0000256" key="1">
    <source>
        <dbReference type="SAM" id="MobiDB-lite"/>
    </source>
</evidence>
<gene>
    <name evidence="3" type="ORF">BG846_02497</name>
    <name evidence="2" type="ORF">K701_13895</name>
</gene>
<dbReference type="GeneID" id="91403042"/>
<dbReference type="Proteomes" id="UP000731519">
    <property type="component" value="Unassembled WGS sequence"/>
</dbReference>
<dbReference type="EMBL" id="MIFZ01000217">
    <property type="protein sequence ID" value="OSY51823.1"/>
    <property type="molecule type" value="Genomic_DNA"/>
</dbReference>
<evidence type="ECO:0000313" key="3">
    <source>
        <dbReference type="EMBL" id="OSY51823.1"/>
    </source>
</evidence>
<name>A0A1Y2NWB0_STRFR</name>
<dbReference type="AlphaFoldDB" id="A0A1Y2NWB0"/>
<proteinExistence type="predicted"/>
<reference evidence="3 4" key="2">
    <citation type="submission" date="2016-09" db="EMBL/GenBank/DDBJ databases">
        <title>Streptomyces fradiae DSM40063, a candidate organism with high potential of specific P450 cytochromes.</title>
        <authorList>
            <person name="Grumaz C."/>
            <person name="Vainshtein Y."/>
            <person name="Kirstahler P."/>
            <person name="Sohn K."/>
        </authorList>
    </citation>
    <scope>NUCLEOTIDE SEQUENCE [LARGE SCALE GENOMIC DNA]</scope>
    <source>
        <strain evidence="3 4">DSM 40063</strain>
    </source>
</reference>
<feature type="compositionally biased region" description="Polar residues" evidence="1">
    <location>
        <begin position="54"/>
        <end position="64"/>
    </location>
</feature>
<evidence type="ECO:0000313" key="4">
    <source>
        <dbReference type="Proteomes" id="UP000194318"/>
    </source>
</evidence>
<dbReference type="RefSeq" id="WP_031129063.1">
    <property type="nucleotide sequence ID" value="NZ_ASYR01000016.1"/>
</dbReference>
<dbReference type="Proteomes" id="UP000194318">
    <property type="component" value="Unassembled WGS sequence"/>
</dbReference>
<evidence type="ECO:0000313" key="5">
    <source>
        <dbReference type="Proteomes" id="UP000731519"/>
    </source>
</evidence>
<accession>A0A1Y2NWB0</accession>
<comment type="caution">
    <text evidence="3">The sequence shown here is derived from an EMBL/GenBank/DDBJ whole genome shotgun (WGS) entry which is preliminary data.</text>
</comment>
<evidence type="ECO:0000313" key="2">
    <source>
        <dbReference type="EMBL" id="KAF0649197.1"/>
    </source>
</evidence>